<dbReference type="EMBL" id="BAABJX010000016">
    <property type="protein sequence ID" value="GAA4825915.1"/>
    <property type="molecule type" value="Genomic_DNA"/>
</dbReference>
<reference evidence="2" key="1">
    <citation type="journal article" date="2019" name="Int. J. Syst. Evol. Microbiol.">
        <title>The Global Catalogue of Microorganisms (GCM) 10K type strain sequencing project: providing services to taxonomists for standard genome sequencing and annotation.</title>
        <authorList>
            <consortium name="The Broad Institute Genomics Platform"/>
            <consortium name="The Broad Institute Genome Sequencing Center for Infectious Disease"/>
            <person name="Wu L."/>
            <person name="Ma J."/>
        </authorList>
    </citation>
    <scope>NUCLEOTIDE SEQUENCE [LARGE SCALE GENOMIC DNA]</scope>
    <source>
        <strain evidence="2">JCM 18326</strain>
    </source>
</reference>
<accession>A0ABP9D6H7</accession>
<sequence length="202" mass="22620">MIALIAGFSSVVGAQEEVSGEDTSKAVSLTYEELEEFRNRTVDKINEVQEYFSVIGSKEETVDTKKLYIDLALKMFINKGESVTMEVSILKKGIEKRIRRPLIMYLDRLARLPYAKVDIKSSKSCVVSSFMKKGEDADGNPVYTATATIFQEFVGYNADGVPVYKDTVKKTIEIEIRRHVDLFGGRWIVLLGDISVAETKSA</sequence>
<dbReference type="RefSeq" id="WP_345369414.1">
    <property type="nucleotide sequence ID" value="NZ_BAABJX010000016.1"/>
</dbReference>
<dbReference type="Proteomes" id="UP001500298">
    <property type="component" value="Unassembled WGS sequence"/>
</dbReference>
<organism evidence="1 2">
    <name type="scientific">Algivirga pacifica</name>
    <dbReference type="NCBI Taxonomy" id="1162670"/>
    <lineage>
        <taxon>Bacteria</taxon>
        <taxon>Pseudomonadati</taxon>
        <taxon>Bacteroidota</taxon>
        <taxon>Cytophagia</taxon>
        <taxon>Cytophagales</taxon>
        <taxon>Flammeovirgaceae</taxon>
        <taxon>Algivirga</taxon>
    </lineage>
</organism>
<evidence type="ECO:0000313" key="1">
    <source>
        <dbReference type="EMBL" id="GAA4825915.1"/>
    </source>
</evidence>
<evidence type="ECO:0000313" key="2">
    <source>
        <dbReference type="Proteomes" id="UP001500298"/>
    </source>
</evidence>
<comment type="caution">
    <text evidence="1">The sequence shown here is derived from an EMBL/GenBank/DDBJ whole genome shotgun (WGS) entry which is preliminary data.</text>
</comment>
<protein>
    <submittedName>
        <fullName evidence="1">Uncharacterized protein</fullName>
    </submittedName>
</protein>
<proteinExistence type="predicted"/>
<name>A0ABP9D6H7_9BACT</name>
<keyword evidence="2" id="KW-1185">Reference proteome</keyword>
<gene>
    <name evidence="1" type="ORF">GCM10023331_08160</name>
</gene>